<organism evidence="1 2">
    <name type="scientific">Alkalicaulis satelles</name>
    <dbReference type="NCBI Taxonomy" id="2609175"/>
    <lineage>
        <taxon>Bacteria</taxon>
        <taxon>Pseudomonadati</taxon>
        <taxon>Pseudomonadota</taxon>
        <taxon>Alphaproteobacteria</taxon>
        <taxon>Maricaulales</taxon>
        <taxon>Maricaulaceae</taxon>
        <taxon>Alkalicaulis</taxon>
    </lineage>
</organism>
<evidence type="ECO:0000313" key="2">
    <source>
        <dbReference type="Proteomes" id="UP000325122"/>
    </source>
</evidence>
<proteinExistence type="predicted"/>
<comment type="caution">
    <text evidence="1">The sequence shown here is derived from an EMBL/GenBank/DDBJ whole genome shotgun (WGS) entry which is preliminary data.</text>
</comment>
<name>A0A5M6ZF30_9PROT</name>
<protein>
    <submittedName>
        <fullName evidence="1">Flagellar basal-body protein FlbY</fullName>
    </submittedName>
</protein>
<keyword evidence="1" id="KW-0966">Cell projection</keyword>
<reference evidence="1 2" key="1">
    <citation type="submission" date="2019-09" db="EMBL/GenBank/DDBJ databases">
        <authorList>
            <person name="Kevbrin V."/>
            <person name="Grouzdev D.S."/>
        </authorList>
    </citation>
    <scope>NUCLEOTIDE SEQUENCE [LARGE SCALE GENOMIC DNA]</scope>
    <source>
        <strain evidence="1 2">G-192</strain>
    </source>
</reference>
<sequence length="146" mass="15795">MSELAATTPDGRAAELIRLTERLIALLEQETGLFEARRPHEAVTIQTEKMRLATLYRAETQRAAREPERLTGITPALKAKLQEATERFNTALARNHAAVEALKVLTEGLVRAIAEEAARQKQAQAGYGPSAAKYGAVGALACNQTA</sequence>
<keyword evidence="1" id="KW-0969">Cilium</keyword>
<gene>
    <name evidence="1" type="ORF">F1654_05970</name>
</gene>
<dbReference type="EMBL" id="VWOJ01000002">
    <property type="protein sequence ID" value="KAA5803353.1"/>
    <property type="molecule type" value="Genomic_DNA"/>
</dbReference>
<dbReference type="AlphaFoldDB" id="A0A5M6ZF30"/>
<accession>A0A5M6ZF30</accession>
<dbReference type="RefSeq" id="WP_150022621.1">
    <property type="nucleotide sequence ID" value="NZ_VWOJ01000002.1"/>
</dbReference>
<keyword evidence="2" id="KW-1185">Reference proteome</keyword>
<keyword evidence="1" id="KW-0282">Flagellum</keyword>
<dbReference type="Proteomes" id="UP000325122">
    <property type="component" value="Unassembled WGS sequence"/>
</dbReference>
<evidence type="ECO:0000313" key="1">
    <source>
        <dbReference type="EMBL" id="KAA5803353.1"/>
    </source>
</evidence>